<proteinExistence type="predicted"/>
<dbReference type="InterPro" id="IPR050287">
    <property type="entry name" value="MTA/SAH_deaminase"/>
</dbReference>
<reference evidence="5 6" key="1">
    <citation type="submission" date="2017-03" db="EMBL/GenBank/DDBJ databases">
        <title>Genomes of endolithic fungi from Antarctica.</title>
        <authorList>
            <person name="Coleine C."/>
            <person name="Masonjones S."/>
            <person name="Stajich J.E."/>
        </authorList>
    </citation>
    <scope>NUCLEOTIDE SEQUENCE [LARGE SCALE GENOMIC DNA]</scope>
    <source>
        <strain evidence="5 6">CCFEE 6315</strain>
    </source>
</reference>
<dbReference type="Proteomes" id="UP000308549">
    <property type="component" value="Unassembled WGS sequence"/>
</dbReference>
<dbReference type="CDD" id="cd01298">
    <property type="entry name" value="ATZ_TRZ_like"/>
    <property type="match status" value="1"/>
</dbReference>
<dbReference type="SUPFAM" id="SSF51556">
    <property type="entry name" value="Metallo-dependent hydrolases"/>
    <property type="match status" value="1"/>
</dbReference>
<keyword evidence="3" id="KW-0862">Zinc</keyword>
<evidence type="ECO:0000313" key="5">
    <source>
        <dbReference type="EMBL" id="TKA24716.1"/>
    </source>
</evidence>
<evidence type="ECO:0000259" key="4">
    <source>
        <dbReference type="Pfam" id="PF01979"/>
    </source>
</evidence>
<evidence type="ECO:0000256" key="1">
    <source>
        <dbReference type="ARBA" id="ARBA00022723"/>
    </source>
</evidence>
<dbReference type="PANTHER" id="PTHR43794:SF11">
    <property type="entry name" value="AMIDOHYDROLASE-RELATED DOMAIN-CONTAINING PROTEIN"/>
    <property type="match status" value="1"/>
</dbReference>
<dbReference type="AlphaFoldDB" id="A0A4U0TS11"/>
<sequence length="463" mass="50268">MLYTNATIITLNPNRDIITNGALLTRNQKITAIGKTPDLLALYPNEPATDLTDRIIIPGLINTHMHTAQTLIRGAADDLELVSWLCERIWPLQGNFTVEDGYCAARLSIAEMLKSGTTCFLESMFADRYGFEGLCRAVEESGIRGCLGKIVMDRGRYAGDDERWAMHEGLVEDREMSLGGALRMHEEWDGKAEGRIRVWFGARTPGGVSEALYKEMTSLSQTRKIPITMHCAEAPADLTFFASQSHTPMSYCDSVDLLGPNTVLVHMVHLSPADIARLAETGTHVVHCPSSNTKLASGVCKLPDLLAAGVNTALGTDGAPCNNTCDMLQEMRLAGILHKVSTMDPTAVPAETVLELATINGAKALGLEAEIGSLEVGKKADFAVVDMRRCHLQPWHSPVSALVYSATGRDVEMVVVDGREVVRGGELVTLDEEAVWKEAAWRSKEVVARAGLTGEVGARWPVV</sequence>
<dbReference type="GO" id="GO:0019239">
    <property type="term" value="F:deaminase activity"/>
    <property type="evidence" value="ECO:0007669"/>
    <property type="project" value="UniProtKB-ARBA"/>
</dbReference>
<dbReference type="OrthoDB" id="194468at2759"/>
<dbReference type="PANTHER" id="PTHR43794">
    <property type="entry name" value="AMINOHYDROLASE SSNA-RELATED"/>
    <property type="match status" value="1"/>
</dbReference>
<dbReference type="SUPFAM" id="SSF51338">
    <property type="entry name" value="Composite domain of metallo-dependent hydrolases"/>
    <property type="match status" value="2"/>
</dbReference>
<protein>
    <recommendedName>
        <fullName evidence="4">Amidohydrolase-related domain-containing protein</fullName>
    </recommendedName>
</protein>
<organism evidence="5 6">
    <name type="scientific">Salinomyces thailandicus</name>
    <dbReference type="NCBI Taxonomy" id="706561"/>
    <lineage>
        <taxon>Eukaryota</taxon>
        <taxon>Fungi</taxon>
        <taxon>Dikarya</taxon>
        <taxon>Ascomycota</taxon>
        <taxon>Pezizomycotina</taxon>
        <taxon>Dothideomycetes</taxon>
        <taxon>Dothideomycetidae</taxon>
        <taxon>Mycosphaerellales</taxon>
        <taxon>Teratosphaeriaceae</taxon>
        <taxon>Salinomyces</taxon>
    </lineage>
</organism>
<dbReference type="Pfam" id="PF01979">
    <property type="entry name" value="Amidohydro_1"/>
    <property type="match status" value="1"/>
</dbReference>
<keyword evidence="1" id="KW-0479">Metal-binding</keyword>
<dbReference type="EMBL" id="NAJL01000041">
    <property type="protein sequence ID" value="TKA24716.1"/>
    <property type="molecule type" value="Genomic_DNA"/>
</dbReference>
<dbReference type="GO" id="GO:0046872">
    <property type="term" value="F:metal ion binding"/>
    <property type="evidence" value="ECO:0007669"/>
    <property type="project" value="UniProtKB-KW"/>
</dbReference>
<evidence type="ECO:0000256" key="3">
    <source>
        <dbReference type="ARBA" id="ARBA00022833"/>
    </source>
</evidence>
<evidence type="ECO:0000256" key="2">
    <source>
        <dbReference type="ARBA" id="ARBA00022801"/>
    </source>
</evidence>
<gene>
    <name evidence="5" type="ORF">B0A50_05704</name>
</gene>
<keyword evidence="2" id="KW-0378">Hydrolase</keyword>
<dbReference type="InterPro" id="IPR011059">
    <property type="entry name" value="Metal-dep_hydrolase_composite"/>
</dbReference>
<dbReference type="Gene3D" id="2.30.40.10">
    <property type="entry name" value="Urease, subunit C, domain 1"/>
    <property type="match status" value="1"/>
</dbReference>
<comment type="caution">
    <text evidence="5">The sequence shown here is derived from an EMBL/GenBank/DDBJ whole genome shotgun (WGS) entry which is preliminary data.</text>
</comment>
<feature type="domain" description="Amidohydrolase-related" evidence="4">
    <location>
        <begin position="55"/>
        <end position="421"/>
    </location>
</feature>
<dbReference type="GO" id="GO:0016814">
    <property type="term" value="F:hydrolase activity, acting on carbon-nitrogen (but not peptide) bonds, in cyclic amidines"/>
    <property type="evidence" value="ECO:0007669"/>
    <property type="project" value="UniProtKB-ARBA"/>
</dbReference>
<dbReference type="Gene3D" id="3.20.20.140">
    <property type="entry name" value="Metal-dependent hydrolases"/>
    <property type="match status" value="1"/>
</dbReference>
<dbReference type="FunFam" id="3.20.20.140:FF:000014">
    <property type="entry name" value="5-methylthioadenosine/S-adenosylhomocysteine deaminase"/>
    <property type="match status" value="1"/>
</dbReference>
<keyword evidence="6" id="KW-1185">Reference proteome</keyword>
<evidence type="ECO:0000313" key="6">
    <source>
        <dbReference type="Proteomes" id="UP000308549"/>
    </source>
</evidence>
<dbReference type="InterPro" id="IPR006680">
    <property type="entry name" value="Amidohydro-rel"/>
</dbReference>
<dbReference type="InterPro" id="IPR032466">
    <property type="entry name" value="Metal_Hydrolase"/>
</dbReference>
<name>A0A4U0TS11_9PEZI</name>
<accession>A0A4U0TS11</accession>